<evidence type="ECO:0000313" key="2">
    <source>
        <dbReference type="Proteomes" id="UP000281553"/>
    </source>
</evidence>
<dbReference type="AlphaFoldDB" id="A0A3P7RCA5"/>
<sequence>MRKWLRDGQLKCHFYNYVKAAPTMDDFHFAYVCLFSEFHAFWMSEPRDIMQFNAYRQEFEVALESRVRSKDFVFRIVPLQDPK</sequence>
<proteinExistence type="predicted"/>
<keyword evidence="2" id="KW-1185">Reference proteome</keyword>
<accession>A0A3P7RCA5</accession>
<evidence type="ECO:0000313" key="1">
    <source>
        <dbReference type="EMBL" id="VDN38499.1"/>
    </source>
</evidence>
<dbReference type="OrthoDB" id="67155at2759"/>
<dbReference type="Proteomes" id="UP000281553">
    <property type="component" value="Unassembled WGS sequence"/>
</dbReference>
<organism evidence="1 2">
    <name type="scientific">Dibothriocephalus latus</name>
    <name type="common">Fish tapeworm</name>
    <name type="synonym">Diphyllobothrium latum</name>
    <dbReference type="NCBI Taxonomy" id="60516"/>
    <lineage>
        <taxon>Eukaryota</taxon>
        <taxon>Metazoa</taxon>
        <taxon>Spiralia</taxon>
        <taxon>Lophotrochozoa</taxon>
        <taxon>Platyhelminthes</taxon>
        <taxon>Cestoda</taxon>
        <taxon>Eucestoda</taxon>
        <taxon>Diphyllobothriidea</taxon>
        <taxon>Diphyllobothriidae</taxon>
        <taxon>Dibothriocephalus</taxon>
    </lineage>
</organism>
<protein>
    <recommendedName>
        <fullName evidence="3">ELMO domain-containing protein</fullName>
    </recommendedName>
</protein>
<name>A0A3P7RCA5_DIBLA</name>
<reference evidence="1 2" key="1">
    <citation type="submission" date="2018-11" db="EMBL/GenBank/DDBJ databases">
        <authorList>
            <consortium name="Pathogen Informatics"/>
        </authorList>
    </citation>
    <scope>NUCLEOTIDE SEQUENCE [LARGE SCALE GENOMIC DNA]</scope>
</reference>
<dbReference type="EMBL" id="UYRU01093246">
    <property type="protein sequence ID" value="VDN38499.1"/>
    <property type="molecule type" value="Genomic_DNA"/>
</dbReference>
<evidence type="ECO:0008006" key="3">
    <source>
        <dbReference type="Google" id="ProtNLM"/>
    </source>
</evidence>
<gene>
    <name evidence="1" type="ORF">DILT_LOCUS17617</name>
</gene>